<dbReference type="InterPro" id="IPR039145">
    <property type="entry name" value="Ribosomal_mL40_metazoa/plant"/>
</dbReference>
<keyword evidence="6" id="KW-0687">Ribonucleoprotein</keyword>
<dbReference type="PANTHER" id="PTHR13359:SF2">
    <property type="entry name" value="LARGE RIBOSOMAL SUBUNIT PROTEIN ML40"/>
    <property type="match status" value="1"/>
</dbReference>
<reference evidence="11" key="1">
    <citation type="submission" date="2025-08" db="UniProtKB">
        <authorList>
            <consortium name="RefSeq"/>
        </authorList>
    </citation>
    <scope>IDENTIFICATION</scope>
    <source>
        <tissue evidence="11">Whole body pupa</tissue>
    </source>
</reference>
<dbReference type="Pfam" id="PF09812">
    <property type="entry name" value="MRP-L28"/>
    <property type="match status" value="1"/>
</dbReference>
<evidence type="ECO:0000256" key="3">
    <source>
        <dbReference type="ARBA" id="ARBA00022946"/>
    </source>
</evidence>
<accession>A0A9C5Z7S1</accession>
<name>A0A9C5Z7S1_9MUSC</name>
<organism evidence="10 11">
    <name type="scientific">Glossina fuscipes</name>
    <dbReference type="NCBI Taxonomy" id="7396"/>
    <lineage>
        <taxon>Eukaryota</taxon>
        <taxon>Metazoa</taxon>
        <taxon>Ecdysozoa</taxon>
        <taxon>Arthropoda</taxon>
        <taxon>Hexapoda</taxon>
        <taxon>Insecta</taxon>
        <taxon>Pterygota</taxon>
        <taxon>Neoptera</taxon>
        <taxon>Endopterygota</taxon>
        <taxon>Diptera</taxon>
        <taxon>Brachycera</taxon>
        <taxon>Muscomorpha</taxon>
        <taxon>Hippoboscoidea</taxon>
        <taxon>Glossinidae</taxon>
        <taxon>Glossina</taxon>
    </lineage>
</organism>
<sequence length="223" mass="26461">MFGKLCQTNTVHFNKFVTKLKVIMMSLLQGFCRKFSLSLRLALQNSTIFRQPKAWIHCSPILCAEPLKKKKKLDPQIIKQREDRRKRKLEKQIRRLEKNARQLKPVEELEVPLELIDQKEQRVRDLPPISAEEVERRYDLNKRWTRYKHEQKMLDLQIMDRLMLSQQKALDELRLESEELYQEAIQPDVSLLPVRVKGPVATPPIEGYNSPDGDYLLDAKKWD</sequence>
<keyword evidence="5" id="KW-0496">Mitochondrion</keyword>
<proteinExistence type="inferred from homology"/>
<dbReference type="Gene3D" id="6.10.250.3440">
    <property type="match status" value="1"/>
</dbReference>
<keyword evidence="4 11" id="KW-0689">Ribosomal protein</keyword>
<evidence type="ECO:0000256" key="4">
    <source>
        <dbReference type="ARBA" id="ARBA00022980"/>
    </source>
</evidence>
<dbReference type="RefSeq" id="XP_037893606.1">
    <property type="nucleotide sequence ID" value="XM_038037678.1"/>
</dbReference>
<feature type="coiled-coil region" evidence="9">
    <location>
        <begin position="79"/>
        <end position="106"/>
    </location>
</feature>
<evidence type="ECO:0000256" key="8">
    <source>
        <dbReference type="ARBA" id="ARBA00083752"/>
    </source>
</evidence>
<dbReference type="PANTHER" id="PTHR13359">
    <property type="entry name" value="39S RIBOSOMAL PROTEIN L40, MITOCHONDRIAL"/>
    <property type="match status" value="1"/>
</dbReference>
<evidence type="ECO:0000256" key="2">
    <source>
        <dbReference type="ARBA" id="ARBA00009360"/>
    </source>
</evidence>
<evidence type="ECO:0000313" key="10">
    <source>
        <dbReference type="Proteomes" id="UP000092443"/>
    </source>
</evidence>
<evidence type="ECO:0000256" key="6">
    <source>
        <dbReference type="ARBA" id="ARBA00023274"/>
    </source>
</evidence>
<comment type="subcellular location">
    <subcellularLocation>
        <location evidence="1">Mitochondrion</location>
    </subcellularLocation>
</comment>
<dbReference type="InterPro" id="IPR019192">
    <property type="entry name" value="Ribosomal_mL40"/>
</dbReference>
<gene>
    <name evidence="11" type="primary">LOC119639937</name>
</gene>
<keyword evidence="3" id="KW-0809">Transit peptide</keyword>
<dbReference type="FunFam" id="6.10.250.3440:FF:000001">
    <property type="entry name" value="Mitochondrial ribosomal protein L40"/>
    <property type="match status" value="1"/>
</dbReference>
<keyword evidence="10" id="KW-1185">Reference proteome</keyword>
<evidence type="ECO:0000313" key="11">
    <source>
        <dbReference type="RefSeq" id="XP_037893606.1"/>
    </source>
</evidence>
<dbReference type="GO" id="GO:0005762">
    <property type="term" value="C:mitochondrial large ribosomal subunit"/>
    <property type="evidence" value="ECO:0007669"/>
    <property type="project" value="InterPro"/>
</dbReference>
<dbReference type="Proteomes" id="UP000092443">
    <property type="component" value="Unplaced"/>
</dbReference>
<evidence type="ECO:0000256" key="1">
    <source>
        <dbReference type="ARBA" id="ARBA00004173"/>
    </source>
</evidence>
<dbReference type="KEGG" id="gfs:119639937"/>
<protein>
    <recommendedName>
        <fullName evidence="7">Large ribosomal subunit protein mL40</fullName>
    </recommendedName>
    <alternativeName>
        <fullName evidence="8">39S ribosomal protein L40, mitochondrial</fullName>
    </alternativeName>
</protein>
<evidence type="ECO:0000256" key="5">
    <source>
        <dbReference type="ARBA" id="ARBA00023128"/>
    </source>
</evidence>
<dbReference type="GeneID" id="119639937"/>
<dbReference type="AlphaFoldDB" id="A0A9C5Z7S1"/>
<evidence type="ECO:0000256" key="7">
    <source>
        <dbReference type="ARBA" id="ARBA00035192"/>
    </source>
</evidence>
<comment type="similarity">
    <text evidence="2">Belongs to the mitochondrion-specific ribosomal protein mL40 family.</text>
</comment>
<evidence type="ECO:0000256" key="9">
    <source>
        <dbReference type="SAM" id="Coils"/>
    </source>
</evidence>
<keyword evidence="9" id="KW-0175">Coiled coil</keyword>